<feature type="coiled-coil region" evidence="1">
    <location>
        <begin position="26"/>
        <end position="81"/>
    </location>
</feature>
<dbReference type="WBParaSite" id="nRc.2.0.1.t25338-RA">
    <property type="protein sequence ID" value="nRc.2.0.1.t25338-RA"/>
    <property type="gene ID" value="nRc.2.0.1.g25338"/>
</dbReference>
<keyword evidence="1" id="KW-0175">Coiled coil</keyword>
<feature type="coiled-coil region" evidence="1">
    <location>
        <begin position="111"/>
        <end position="138"/>
    </location>
</feature>
<dbReference type="AlphaFoldDB" id="A0A915JH09"/>
<organism evidence="2 3">
    <name type="scientific">Romanomermis culicivorax</name>
    <name type="common">Nematode worm</name>
    <dbReference type="NCBI Taxonomy" id="13658"/>
    <lineage>
        <taxon>Eukaryota</taxon>
        <taxon>Metazoa</taxon>
        <taxon>Ecdysozoa</taxon>
        <taxon>Nematoda</taxon>
        <taxon>Enoplea</taxon>
        <taxon>Dorylaimia</taxon>
        <taxon>Mermithida</taxon>
        <taxon>Mermithoidea</taxon>
        <taxon>Mermithidae</taxon>
        <taxon>Romanomermis</taxon>
    </lineage>
</organism>
<sequence>MQKQLLEYQLRNRLDSQEPSFDSSVLMKFKQEIDNLKFDNVNLSDRLTQMVIENGSLIEKIARTECQRDKLKDKLSDLQQNFDINVTQLENQFTNNNLDDSTVRIAQNENLKAYIEKCKDVQKKLQDLQNDEALLLQEASFEKGNEENDEEFDEEKFISRHSAASKQLEHLLKQITDKEKLIKDSAMNMEQFEQLKADHQ</sequence>
<evidence type="ECO:0000256" key="1">
    <source>
        <dbReference type="SAM" id="Coils"/>
    </source>
</evidence>
<name>A0A915JH09_ROMCU</name>
<evidence type="ECO:0000313" key="3">
    <source>
        <dbReference type="WBParaSite" id="nRc.2.0.1.t25338-RA"/>
    </source>
</evidence>
<protein>
    <submittedName>
        <fullName evidence="3">Uncharacterized protein</fullName>
    </submittedName>
</protein>
<accession>A0A915JH09</accession>
<reference evidence="3" key="1">
    <citation type="submission" date="2022-11" db="UniProtKB">
        <authorList>
            <consortium name="WormBaseParasite"/>
        </authorList>
    </citation>
    <scope>IDENTIFICATION</scope>
</reference>
<proteinExistence type="predicted"/>
<keyword evidence="2" id="KW-1185">Reference proteome</keyword>
<dbReference type="Proteomes" id="UP000887565">
    <property type="component" value="Unplaced"/>
</dbReference>
<evidence type="ECO:0000313" key="2">
    <source>
        <dbReference type="Proteomes" id="UP000887565"/>
    </source>
</evidence>